<comment type="caution">
    <text evidence="2">The sequence shown here is derived from an EMBL/GenBank/DDBJ whole genome shotgun (WGS) entry which is preliminary data.</text>
</comment>
<keyword evidence="3" id="KW-1185">Reference proteome</keyword>
<dbReference type="EMBL" id="WHNW01000007">
    <property type="protein sequence ID" value="MPV86386.1"/>
    <property type="molecule type" value="Genomic_DNA"/>
</dbReference>
<dbReference type="Proteomes" id="UP000471298">
    <property type="component" value="Unassembled WGS sequence"/>
</dbReference>
<dbReference type="AlphaFoldDB" id="A0A6N7F3E2"/>
<dbReference type="PANTHER" id="PTHR46889">
    <property type="entry name" value="TRANSPOSASE INSF FOR INSERTION SEQUENCE IS3B-RELATED"/>
    <property type="match status" value="1"/>
</dbReference>
<dbReference type="PANTHER" id="PTHR46889:SF4">
    <property type="entry name" value="TRANSPOSASE INSO FOR INSERTION SEQUENCE ELEMENT IS911B-RELATED"/>
    <property type="match status" value="1"/>
</dbReference>
<dbReference type="GO" id="GO:0015074">
    <property type="term" value="P:DNA integration"/>
    <property type="evidence" value="ECO:0007669"/>
    <property type="project" value="InterPro"/>
</dbReference>
<sequence>MTFSSGEFAATLISQAVSKCCLSGETPVLHSDNGSPMKSFTMRAKLESLGIKPSYSRPRVSNDNPYIESMLRTLKYCPQWPSQGFESLDAARQWVSSFIHWYNEEHCHSALRFVTPGQRYRGEEKEILRQRKVVYQDAKKRNPNRWSGKIRNWQPIEKVALNPDKRVLLAA</sequence>
<dbReference type="InParanoid" id="A0A6N7F3E2"/>
<proteinExistence type="predicted"/>
<gene>
    <name evidence="2" type="ORF">GCU85_06535</name>
</gene>
<evidence type="ECO:0000259" key="1">
    <source>
        <dbReference type="PROSITE" id="PS50994"/>
    </source>
</evidence>
<dbReference type="InterPro" id="IPR001584">
    <property type="entry name" value="Integrase_cat-core"/>
</dbReference>
<accession>A0A6N7F3E2</accession>
<dbReference type="InterPro" id="IPR036397">
    <property type="entry name" value="RNaseH_sf"/>
</dbReference>
<dbReference type="Gene3D" id="3.30.420.10">
    <property type="entry name" value="Ribonuclease H-like superfamily/Ribonuclease H"/>
    <property type="match status" value="1"/>
</dbReference>
<feature type="domain" description="Integrase catalytic" evidence="1">
    <location>
        <begin position="1"/>
        <end position="124"/>
    </location>
</feature>
<evidence type="ECO:0000313" key="2">
    <source>
        <dbReference type="EMBL" id="MPV86386.1"/>
    </source>
</evidence>
<dbReference type="PROSITE" id="PS50994">
    <property type="entry name" value="INTEGRASE"/>
    <property type="match status" value="1"/>
</dbReference>
<organism evidence="2 3">
    <name type="scientific">Ostreibacterium oceani</name>
    <dbReference type="NCBI Taxonomy" id="2654998"/>
    <lineage>
        <taxon>Bacteria</taxon>
        <taxon>Pseudomonadati</taxon>
        <taxon>Pseudomonadota</taxon>
        <taxon>Gammaproteobacteria</taxon>
        <taxon>Cardiobacteriales</taxon>
        <taxon>Ostreibacteriaceae</taxon>
        <taxon>Ostreibacterium</taxon>
    </lineage>
</organism>
<dbReference type="InterPro" id="IPR012337">
    <property type="entry name" value="RNaseH-like_sf"/>
</dbReference>
<dbReference type="InterPro" id="IPR050900">
    <property type="entry name" value="Transposase_IS3/IS150/IS904"/>
</dbReference>
<name>A0A6N7F3E2_9GAMM</name>
<dbReference type="GO" id="GO:0003676">
    <property type="term" value="F:nucleic acid binding"/>
    <property type="evidence" value="ECO:0007669"/>
    <property type="project" value="InterPro"/>
</dbReference>
<reference evidence="2 3" key="1">
    <citation type="submission" date="2019-10" db="EMBL/GenBank/DDBJ databases">
        <title>Cardiobacteriales fam. a chemoheterotrophic member of the order Cardiobacteriales, and proposal of Cardiobacteriales fam. nov.</title>
        <authorList>
            <person name="Wang C."/>
        </authorList>
    </citation>
    <scope>NUCLEOTIDE SEQUENCE [LARGE SCALE GENOMIC DNA]</scope>
    <source>
        <strain evidence="2 3">ML27</strain>
    </source>
</reference>
<protein>
    <submittedName>
        <fullName evidence="2">Transposase</fullName>
    </submittedName>
</protein>
<evidence type="ECO:0000313" key="3">
    <source>
        <dbReference type="Proteomes" id="UP000471298"/>
    </source>
</evidence>
<dbReference type="Pfam" id="PF13683">
    <property type="entry name" value="rve_3"/>
    <property type="match status" value="1"/>
</dbReference>
<dbReference type="SUPFAM" id="SSF53098">
    <property type="entry name" value="Ribonuclease H-like"/>
    <property type="match status" value="1"/>
</dbReference>